<evidence type="ECO:0000313" key="4">
    <source>
        <dbReference type="Proteomes" id="UP000593766"/>
    </source>
</evidence>
<reference evidence="3 4" key="1">
    <citation type="submission" date="2020-10" db="EMBL/GenBank/DDBJ databases">
        <title>Complete genome sequence of Thermosphaera aggregans strain 3507.</title>
        <authorList>
            <person name="Zayulina K.S."/>
            <person name="Elcheninov A.G."/>
            <person name="Toshchakov S.V."/>
            <person name="Kublanov I.V."/>
            <person name="Kochetkova T.V."/>
        </authorList>
    </citation>
    <scope>NUCLEOTIDE SEQUENCE [LARGE SCALE GENOMIC DNA]</scope>
    <source>
        <strain evidence="3 4">3507</strain>
    </source>
</reference>
<keyword evidence="1" id="KW-0812">Transmembrane</keyword>
<dbReference type="SUPFAM" id="SSF103481">
    <property type="entry name" value="Multidrug resistance efflux transporter EmrE"/>
    <property type="match status" value="1"/>
</dbReference>
<dbReference type="GO" id="GO:0016020">
    <property type="term" value="C:membrane"/>
    <property type="evidence" value="ECO:0007669"/>
    <property type="project" value="InterPro"/>
</dbReference>
<dbReference type="Proteomes" id="UP000593766">
    <property type="component" value="Chromosome"/>
</dbReference>
<evidence type="ECO:0000259" key="2">
    <source>
        <dbReference type="Pfam" id="PF00892"/>
    </source>
</evidence>
<name>A0A7M1UTY4_9CREN</name>
<keyword evidence="1" id="KW-1133">Transmembrane helix</keyword>
<dbReference type="EMBL" id="CP063144">
    <property type="protein sequence ID" value="QOR95093.1"/>
    <property type="molecule type" value="Genomic_DNA"/>
</dbReference>
<feature type="transmembrane region" description="Helical" evidence="1">
    <location>
        <begin position="36"/>
        <end position="55"/>
    </location>
</feature>
<dbReference type="InterPro" id="IPR000620">
    <property type="entry name" value="EamA_dom"/>
</dbReference>
<dbReference type="InterPro" id="IPR037185">
    <property type="entry name" value="EmrE-like"/>
</dbReference>
<dbReference type="OrthoDB" id="102102at2157"/>
<accession>A0A7M1UTY4</accession>
<feature type="domain" description="EamA" evidence="2">
    <location>
        <begin position="4"/>
        <end position="138"/>
    </location>
</feature>
<evidence type="ECO:0000256" key="1">
    <source>
        <dbReference type="SAM" id="Phobius"/>
    </source>
</evidence>
<proteinExistence type="predicted"/>
<feature type="transmembrane region" description="Helical" evidence="1">
    <location>
        <begin position="98"/>
        <end position="115"/>
    </location>
</feature>
<gene>
    <name evidence="3" type="ORF">IMZ38_02585</name>
</gene>
<sequence>MEDWVIYALLDAFMAALATIFAKIGLQHVDSLTGTALRSIVMMVFAVAVMLTFRGTGFVSTITSREALFIVLSGVAGGASWVLYFLALQKGETTPVAIIDKSSLLFVIALSVIILHEQLTLKKVVASAFMIVAIYLLVF</sequence>
<feature type="transmembrane region" description="Helical" evidence="1">
    <location>
        <begin position="6"/>
        <end position="24"/>
    </location>
</feature>
<feature type="transmembrane region" description="Helical" evidence="1">
    <location>
        <begin position="121"/>
        <end position="138"/>
    </location>
</feature>
<dbReference type="AlphaFoldDB" id="A0A7M1UTY4"/>
<feature type="transmembrane region" description="Helical" evidence="1">
    <location>
        <begin position="67"/>
        <end position="86"/>
    </location>
</feature>
<organism evidence="3 4">
    <name type="scientific">Thermosphaera chiliense</name>
    <dbReference type="NCBI Taxonomy" id="3402707"/>
    <lineage>
        <taxon>Archaea</taxon>
        <taxon>Thermoproteota</taxon>
        <taxon>Thermoprotei</taxon>
        <taxon>Desulfurococcales</taxon>
        <taxon>Desulfurococcaceae</taxon>
        <taxon>Thermosphaera</taxon>
    </lineage>
</organism>
<keyword evidence="4" id="KW-1185">Reference proteome</keyword>
<keyword evidence="1" id="KW-0472">Membrane</keyword>
<evidence type="ECO:0000313" key="3">
    <source>
        <dbReference type="EMBL" id="QOR95093.1"/>
    </source>
</evidence>
<dbReference type="KEGG" id="tcs:IMZ38_02585"/>
<protein>
    <submittedName>
        <fullName evidence="3">EamA family transporter</fullName>
    </submittedName>
</protein>
<dbReference type="Pfam" id="PF00892">
    <property type="entry name" value="EamA"/>
    <property type="match status" value="1"/>
</dbReference>